<sequence length="631" mass="71460">MVLDAAWKKLYKERLVTAEEAVRKALRDGCRVYLGPGCAEPQFLVRCLFEQIRNYRDVEIIQNLSMGAVPRDWRNFNGHCRLKTFFVGPATREAVNLGQVDYIPAYYSAIPQFFQESGPFPLDVCFIQVSPPDDHGYCSLGISVEINKAAAEHAKVVVAQVNEKMPRTLGDTFFHVSQIDYFVEHTEDLLEATFYERSAISERIGQYVSRLVDDGATIQTGIGRIANSVVRHLEEKRDLGLHSDMFTDAHRELIEKGVLTGAKKAIHRKKAVASFCLGTRELYRFVHDNPEVEFYGTEYINNTEVISQHDRMVAINSALEIDITGQVCADSIGHKVYSGIGGYIDFMLGSAMSKGGKSIILVPSTSPDGKKSRIVAHLTGGAGVTSPRSSVRYVVSEFGVANLFGKAIRERALALITLAHPRFRERLLNQAKKLRYVYQDQILPPVYEPLYPGQWETYQIFPGELKVFFRPIKPTDERALQEFFYSLPDQDIYYRFLSAMKVFPHRNTQAMCNIDYEHEMAIVGVLGDIGNEKIIALGRYILDQKTNMAEVDFAVRAEYQKRGIGTFLLHYLCEIAKSKGIKGFCAYVLASNRKMLSVFHKVGYVIHSHLEEGVYEIWFRFDEPAQVCLTE</sequence>
<dbReference type="SUPFAM" id="SSF55729">
    <property type="entry name" value="Acyl-CoA N-acyltransferases (Nat)"/>
    <property type="match status" value="1"/>
</dbReference>
<evidence type="ECO:0000259" key="3">
    <source>
        <dbReference type="PROSITE" id="PS51186"/>
    </source>
</evidence>
<gene>
    <name evidence="4" type="ORF">ENG14_03655</name>
</gene>
<dbReference type="InterPro" id="IPR003702">
    <property type="entry name" value="ActCoA_hydro_N"/>
</dbReference>
<dbReference type="InterPro" id="IPR037171">
    <property type="entry name" value="NagB/RpiA_transferase-like"/>
</dbReference>
<evidence type="ECO:0000256" key="1">
    <source>
        <dbReference type="ARBA" id="ARBA00009632"/>
    </source>
</evidence>
<dbReference type="EMBL" id="DQZW01000173">
    <property type="protein sequence ID" value="HDL89980.1"/>
    <property type="molecule type" value="Genomic_DNA"/>
</dbReference>
<comment type="caution">
    <text evidence="4">The sequence shown here is derived from an EMBL/GenBank/DDBJ whole genome shotgun (WGS) entry which is preliminary data.</text>
</comment>
<dbReference type="InterPro" id="IPR000182">
    <property type="entry name" value="GNAT_dom"/>
</dbReference>
<dbReference type="AlphaFoldDB" id="A0A7C1B0I9"/>
<dbReference type="PANTHER" id="PTHR21432">
    <property type="entry name" value="ACETYL-COA HYDROLASE-RELATED"/>
    <property type="match status" value="1"/>
</dbReference>
<dbReference type="Pfam" id="PF02550">
    <property type="entry name" value="AcetylCoA_hydro"/>
    <property type="match status" value="1"/>
</dbReference>
<evidence type="ECO:0000313" key="4">
    <source>
        <dbReference type="EMBL" id="HDL89980.1"/>
    </source>
</evidence>
<dbReference type="Proteomes" id="UP000886355">
    <property type="component" value="Unassembled WGS sequence"/>
</dbReference>
<dbReference type="GO" id="GO:0006083">
    <property type="term" value="P:acetate metabolic process"/>
    <property type="evidence" value="ECO:0007669"/>
    <property type="project" value="InterPro"/>
</dbReference>
<accession>A0A7C1B0I9</accession>
<dbReference type="GO" id="GO:0008775">
    <property type="term" value="F:acetate CoA-transferase activity"/>
    <property type="evidence" value="ECO:0007669"/>
    <property type="project" value="InterPro"/>
</dbReference>
<dbReference type="PANTHER" id="PTHR21432:SF20">
    <property type="entry name" value="ACETYL-COA HYDROLASE"/>
    <property type="match status" value="1"/>
</dbReference>
<dbReference type="SUPFAM" id="SSF100950">
    <property type="entry name" value="NagB/RpiA/CoA transferase-like"/>
    <property type="match status" value="2"/>
</dbReference>
<feature type="domain" description="N-acetyltransferase" evidence="3">
    <location>
        <begin position="467"/>
        <end position="624"/>
    </location>
</feature>
<dbReference type="GO" id="GO:0016747">
    <property type="term" value="F:acyltransferase activity, transferring groups other than amino-acyl groups"/>
    <property type="evidence" value="ECO:0007669"/>
    <property type="project" value="InterPro"/>
</dbReference>
<organism evidence="4">
    <name type="scientific">Thermodesulforhabdus norvegica</name>
    <dbReference type="NCBI Taxonomy" id="39841"/>
    <lineage>
        <taxon>Bacteria</taxon>
        <taxon>Pseudomonadati</taxon>
        <taxon>Thermodesulfobacteriota</taxon>
        <taxon>Syntrophobacteria</taxon>
        <taxon>Syntrophobacterales</taxon>
        <taxon>Thermodesulforhabdaceae</taxon>
        <taxon>Thermodesulforhabdus</taxon>
    </lineage>
</organism>
<reference evidence="4" key="1">
    <citation type="journal article" date="2020" name="mSystems">
        <title>Genome- and Community-Level Interaction Insights into Carbon Utilization and Element Cycling Functions of Hydrothermarchaeota in Hydrothermal Sediment.</title>
        <authorList>
            <person name="Zhou Z."/>
            <person name="Liu Y."/>
            <person name="Xu W."/>
            <person name="Pan J."/>
            <person name="Luo Z.H."/>
            <person name="Li M."/>
        </authorList>
    </citation>
    <scope>NUCLEOTIDE SEQUENCE [LARGE SCALE GENOMIC DNA]</scope>
    <source>
        <strain evidence="4">HyVt-19</strain>
    </source>
</reference>
<dbReference type="Gene3D" id="3.40.1080.10">
    <property type="entry name" value="Glutaconate Coenzyme A-transferase"/>
    <property type="match status" value="1"/>
</dbReference>
<dbReference type="Gene3D" id="3.40.630.30">
    <property type="match status" value="1"/>
</dbReference>
<dbReference type="Pfam" id="PF00583">
    <property type="entry name" value="Acetyltransf_1"/>
    <property type="match status" value="1"/>
</dbReference>
<proteinExistence type="inferred from homology"/>
<protein>
    <submittedName>
        <fullName evidence="4">GNAT family N-acetyltransferase</fullName>
    </submittedName>
</protein>
<dbReference type="CDD" id="cd04301">
    <property type="entry name" value="NAT_SF"/>
    <property type="match status" value="1"/>
</dbReference>
<name>A0A7C1B0I9_9BACT</name>
<dbReference type="InterPro" id="IPR046433">
    <property type="entry name" value="ActCoA_hydro"/>
</dbReference>
<evidence type="ECO:0000256" key="2">
    <source>
        <dbReference type="ARBA" id="ARBA00022679"/>
    </source>
</evidence>
<dbReference type="InterPro" id="IPR038460">
    <property type="entry name" value="AcetylCoA_hyd_C_sf"/>
</dbReference>
<dbReference type="PROSITE" id="PS51186">
    <property type="entry name" value="GNAT"/>
    <property type="match status" value="1"/>
</dbReference>
<dbReference type="InterPro" id="IPR026888">
    <property type="entry name" value="AcetylCoA_hyd_C"/>
</dbReference>
<comment type="similarity">
    <text evidence="1">Belongs to the acetyl-CoA hydrolase/transferase family.</text>
</comment>
<dbReference type="Pfam" id="PF13336">
    <property type="entry name" value="AcetylCoA_hyd_C"/>
    <property type="match status" value="1"/>
</dbReference>
<keyword evidence="2" id="KW-0808">Transferase</keyword>
<dbReference type="Gene3D" id="3.30.750.70">
    <property type="entry name" value="4-hydroxybutyrate coenzyme like domains"/>
    <property type="match status" value="1"/>
</dbReference>
<dbReference type="InterPro" id="IPR016181">
    <property type="entry name" value="Acyl_CoA_acyltransferase"/>
</dbReference>
<dbReference type="Gene3D" id="3.40.1080.20">
    <property type="entry name" value="Acetyl-CoA hydrolase/transferase C-terminal domain"/>
    <property type="match status" value="1"/>
</dbReference>